<reference evidence="7 8" key="1">
    <citation type="journal article" date="2016" name="Int. J. Syst. Evol. Microbiol.">
        <title>Chitinibacter fontanus sp. nov., isolated from a spring.</title>
        <authorList>
            <person name="Sheu S.Y."/>
            <person name="Li Y.S."/>
            <person name="Young C.C."/>
            <person name="Chen W.M."/>
        </authorList>
    </citation>
    <scope>NUCLEOTIDE SEQUENCE [LARGE SCALE GENOMIC DNA]</scope>
    <source>
        <strain evidence="7 8">STM-7</strain>
    </source>
</reference>
<accession>A0A7D5VC32</accession>
<keyword evidence="8" id="KW-1185">Reference proteome</keyword>
<dbReference type="SUPFAM" id="SSF53223">
    <property type="entry name" value="Aminoacid dehydrogenase-like, N-terminal domain"/>
    <property type="match status" value="1"/>
</dbReference>
<name>A0A7D5VC32_9NEIS</name>
<dbReference type="Pfam" id="PF21079">
    <property type="entry name" value="GDH_HM2"/>
    <property type="match status" value="1"/>
</dbReference>
<dbReference type="GO" id="GO:0004069">
    <property type="term" value="F:L-aspartate:2-oxoglutarate aminotransferase activity"/>
    <property type="evidence" value="ECO:0007669"/>
    <property type="project" value="InterPro"/>
</dbReference>
<dbReference type="InterPro" id="IPR049058">
    <property type="entry name" value="NAD_Glu_DH_HM2"/>
</dbReference>
<dbReference type="InterPro" id="IPR028971">
    <property type="entry name" value="NAD-GDH_cat"/>
</dbReference>
<organism evidence="7 8">
    <name type="scientific">Chitinibacter fontanus</name>
    <dbReference type="NCBI Taxonomy" id="1737446"/>
    <lineage>
        <taxon>Bacteria</taxon>
        <taxon>Pseudomonadati</taxon>
        <taxon>Pseudomonadota</taxon>
        <taxon>Betaproteobacteria</taxon>
        <taxon>Neisseriales</taxon>
        <taxon>Chitinibacteraceae</taxon>
        <taxon>Chitinibacter</taxon>
    </lineage>
</organism>
<evidence type="ECO:0000259" key="2">
    <source>
        <dbReference type="Pfam" id="PF05088"/>
    </source>
</evidence>
<evidence type="ECO:0000259" key="6">
    <source>
        <dbReference type="Pfam" id="PF21077"/>
    </source>
</evidence>
<evidence type="ECO:0000259" key="4">
    <source>
        <dbReference type="Pfam" id="PF21075"/>
    </source>
</evidence>
<dbReference type="Pfam" id="PF21078">
    <property type="entry name" value="GDH_HM3"/>
    <property type="match status" value="1"/>
</dbReference>
<dbReference type="Pfam" id="PF21073">
    <property type="entry name" value="GDH_HM1"/>
    <property type="match status" value="1"/>
</dbReference>
<evidence type="ECO:0000256" key="1">
    <source>
        <dbReference type="ARBA" id="ARBA00023002"/>
    </source>
</evidence>
<dbReference type="EMBL" id="CP058952">
    <property type="protein sequence ID" value="QLI82978.1"/>
    <property type="molecule type" value="Genomic_DNA"/>
</dbReference>
<dbReference type="GO" id="GO:0004352">
    <property type="term" value="F:glutamate dehydrogenase (NAD+) activity"/>
    <property type="evidence" value="ECO:0007669"/>
    <property type="project" value="InterPro"/>
</dbReference>
<dbReference type="InterPro" id="IPR024727">
    <property type="entry name" value="NAD_Glu_DH_N_ACT1"/>
</dbReference>
<dbReference type="InterPro" id="IPR049062">
    <property type="entry name" value="NAD_Glu_DH_ACT2"/>
</dbReference>
<dbReference type="InterPro" id="IPR046346">
    <property type="entry name" value="Aminoacid_DH-like_N_sf"/>
</dbReference>
<evidence type="ECO:0000313" key="8">
    <source>
        <dbReference type="Proteomes" id="UP000510822"/>
    </source>
</evidence>
<dbReference type="SUPFAM" id="SSF51735">
    <property type="entry name" value="NAD(P)-binding Rossmann-fold domains"/>
    <property type="match status" value="1"/>
</dbReference>
<evidence type="ECO:0000259" key="5">
    <source>
        <dbReference type="Pfam" id="PF21076"/>
    </source>
</evidence>
<dbReference type="PANTHER" id="PTHR43403">
    <property type="entry name" value="NAD-SPECIFIC GLUTAMATE DEHYDROGENASE"/>
    <property type="match status" value="1"/>
</dbReference>
<feature type="domain" description="NAD-specific glutamate dehydrogenase C-terminal" evidence="3">
    <location>
        <begin position="1243"/>
        <end position="1568"/>
    </location>
</feature>
<dbReference type="PIRSF" id="PIRSF036761">
    <property type="entry name" value="GDH_Mll4104"/>
    <property type="match status" value="1"/>
</dbReference>
<evidence type="ECO:0000259" key="3">
    <source>
        <dbReference type="Pfam" id="PF21074"/>
    </source>
</evidence>
<gene>
    <name evidence="7" type="ORF">HZU75_16420</name>
</gene>
<feature type="domain" description="NAD-glutamate dehydrogenase N-terminal ACT1" evidence="4">
    <location>
        <begin position="26"/>
        <end position="162"/>
    </location>
</feature>
<dbReference type="Gene3D" id="3.40.50.720">
    <property type="entry name" value="NAD(P)-binding Rossmann-like Domain"/>
    <property type="match status" value="1"/>
</dbReference>
<dbReference type="RefSeq" id="WP_180307050.1">
    <property type="nucleotide sequence ID" value="NZ_CP058952.1"/>
</dbReference>
<dbReference type="Pfam" id="PF21074">
    <property type="entry name" value="GDH_C"/>
    <property type="match status" value="1"/>
</dbReference>
<feature type="domain" description="NAD-glutamate dehydrogenase ACT3" evidence="6">
    <location>
        <begin position="536"/>
        <end position="607"/>
    </location>
</feature>
<keyword evidence="1" id="KW-0560">Oxidoreductase</keyword>
<feature type="domain" description="NAD-glutamate dehydrogenase catalytic" evidence="2">
    <location>
        <begin position="707"/>
        <end position="1198"/>
    </location>
</feature>
<protein>
    <submittedName>
        <fullName evidence="7">NAD-glutamate dehydrogenase</fullName>
    </submittedName>
</protein>
<dbReference type="InterPro" id="IPR049059">
    <property type="entry name" value="NAD_Glu_DH_HM1"/>
</dbReference>
<dbReference type="GO" id="GO:0006538">
    <property type="term" value="P:L-glutamate catabolic process"/>
    <property type="evidence" value="ECO:0007669"/>
    <property type="project" value="InterPro"/>
</dbReference>
<dbReference type="Proteomes" id="UP000510822">
    <property type="component" value="Chromosome"/>
</dbReference>
<dbReference type="InterPro" id="IPR048381">
    <property type="entry name" value="GDH_C"/>
</dbReference>
<dbReference type="Pfam" id="PF05088">
    <property type="entry name" value="Bac_GDH_CD"/>
    <property type="match status" value="1"/>
</dbReference>
<evidence type="ECO:0000313" key="7">
    <source>
        <dbReference type="EMBL" id="QLI82978.1"/>
    </source>
</evidence>
<feature type="domain" description="NAD-glutamate dehydrogenase ACT2" evidence="5">
    <location>
        <begin position="390"/>
        <end position="479"/>
    </location>
</feature>
<dbReference type="Pfam" id="PF21075">
    <property type="entry name" value="GDH_ACT1"/>
    <property type="match status" value="1"/>
</dbReference>
<dbReference type="KEGG" id="cfon:HZU75_16420"/>
<dbReference type="PANTHER" id="PTHR43403:SF1">
    <property type="entry name" value="NAD-SPECIFIC GLUTAMATE DEHYDROGENASE"/>
    <property type="match status" value="1"/>
</dbReference>
<dbReference type="Pfam" id="PF21076">
    <property type="entry name" value="GDH_ACT2"/>
    <property type="match status" value="1"/>
</dbReference>
<dbReference type="InterPro" id="IPR049064">
    <property type="entry name" value="NAD_Glu_DH_ACT3"/>
</dbReference>
<sequence length="1574" mass="175402">MSNLQHLSKLVAWLEQHGLSNSQQIAEMYFGDMPIDEWQERPIEDWGGALLAHWRFGQCRPEGEALLRIYNPSQAEHGWQCAHTVIEIVHEDMPFLVDSVGMALNALKYNALAVIHPVIPLSRDANGTVSQLQVGATKESWMHFELNRISDPALLTTLQQQIEQALSAIAASVADWSKMLGGVEQTLQELRSGELADSTSNVKEAAAYLEWLLDGHFVFLGLRKYKFVAGELLLQAGSGLGVLRDHGGSDVVSRIWSSLSQEQRDIAYANNRVVMLTKSDRRSIIHRPAYLDTILVRTLDQTGQLLGETRIVGLYSASAYSTPPRQIPILRQKIEHVVQNSGADLSGYRGKALLNTLETYPRDELIEIEVPELTRIALGIVSLHERSRVRVFFRDDIYQRYVSVMVFVPRDNYSTEVRIKIETLLLEKLAGTSAEYTVLLGEAPLARLHYLIRRPVGVRGAYDASLIEQEIANLAQRWTDGLKRELIHIHGEEKGARLYQKYQSGFSAAYCADFSPRIAVHDIDALEQSQREHFAVSLSAANSLDPTIWRFKLYRQHAIELSDCLPLLENLGLRVLDERPYPVVTSDHEPLSIMDIGIRLPPGASLESPTERQRMMDSFIALFNGQAENDSFNRLTLLAGLAWREVLILRAYARFLKQVAFKYGVETIADCLLKYPSYSKQLVNAFSMLHHPDESQEGVAEIVLEEIEQAAKVLPNIDEERILTGFVQSVRATLRTNFFQQHAGLSKPYLALKIASPQLSFMPQPVPMCEIFVYSPQLEGVHLRGGKVARGGLRWSDRREDFRTEVLGLVKAQMVKNTVIVPVGSKGGFIVKNPPLDRDALLAAGTRCYQTFIGGLLDLTDNLRDGQIIPPTNVRRRDGDDPYLVVAADKGTATFSDIANQIAQEYGFWLDDAFASGGSVGYDHKKMGITARGAWVSVERSFRELGLDTRKEPFSVVGIGDMSGDVFGNGLLRSPCAKLVAAFDHRHIFIDPAPDLAISFAERNRLFVLPRSSWADYNPALISKGGGVWPRSAKTIALSTEIKGMLGVEADQLEPSVLIQAILKAPVDLLYNGGIGTYVKASSQSHAEANDRGNDAVRIDGRDLRCRVVAEGGNLGFTQLGRVEYAAQGGRIYTDAIDNSAGVDCSDHEVNIKILLGKLIASGDLTLKQRNEILVSMTEDVGLQVLRDNELQTLAISLEHQQAHSLLSVHTRLMSHLEKAGKLSRRIEYLPDDSALAERQAAGLGLYRPELAVLLAYAKIVLNQDLLAESLIDNPHWDGVLVEYFPSLLSARFPTAIASHPLRREIIATILTNHIVNRFGLSAVYRLQEETECSASCVVEAFYIAEQLLNSESLAQEVEALDARAPAEVQIELLLQIRRYTERVARWLLMHPLNAAESDHLHTSAALTLPLAPEWLAASPRHQEQKSLLLNVGVPADLAMKVLLLQEIQPLLEMARYGNDTGQLADRLKLHLALAEQLQLTWLHGAIEQLPRANRWQTLARMAVRDDLAAFQTLLTQQVWQQGQNEQCLQVWLDSNRLTIERILAMFAELRSCTPDLAMISAAVRELRQRLCAA</sequence>
<dbReference type="InterPro" id="IPR049056">
    <property type="entry name" value="NAD_Glu_DH_HM3"/>
</dbReference>
<dbReference type="InterPro" id="IPR036291">
    <property type="entry name" value="NAD(P)-bd_dom_sf"/>
</dbReference>
<proteinExistence type="predicted"/>
<dbReference type="InterPro" id="IPR007780">
    <property type="entry name" value="NAD_Glu_DH_bac"/>
</dbReference>
<dbReference type="Pfam" id="PF21077">
    <property type="entry name" value="GDH_ACT3"/>
    <property type="match status" value="1"/>
</dbReference>